<dbReference type="OMA" id="VLVWTDM"/>
<proteinExistence type="inferred from homology"/>
<name>G8BMS9_TETPH</name>
<evidence type="ECO:0000313" key="8">
    <source>
        <dbReference type="Proteomes" id="UP000005666"/>
    </source>
</evidence>
<dbReference type="CDD" id="cd06557">
    <property type="entry name" value="KPHMT-like"/>
    <property type="match status" value="1"/>
</dbReference>
<dbReference type="PANTHER" id="PTHR20881">
    <property type="entry name" value="3-METHYL-2-OXOBUTANOATE HYDROXYMETHYLTRANSFERASE"/>
    <property type="match status" value="1"/>
</dbReference>
<dbReference type="Pfam" id="PF02548">
    <property type="entry name" value="Pantoate_transf"/>
    <property type="match status" value="1"/>
</dbReference>
<keyword evidence="8" id="KW-1185">Reference proteome</keyword>
<evidence type="ECO:0000256" key="3">
    <source>
        <dbReference type="ARBA" id="ARBA00012618"/>
    </source>
</evidence>
<gene>
    <name evidence="7" type="primary">TPHA0A01230</name>
    <name evidence="7" type="ordered locus">TPHA_0A01230</name>
</gene>
<dbReference type="InterPro" id="IPR015813">
    <property type="entry name" value="Pyrv/PenolPyrv_kinase-like_dom"/>
</dbReference>
<comment type="catalytic activity">
    <reaction evidence="5 6">
        <text>(6R)-5,10-methylene-5,6,7,8-tetrahydrofolate + 3-methyl-2-oxobutanoate + H2O = 2-dehydropantoate + (6S)-5,6,7,8-tetrahydrofolate</text>
        <dbReference type="Rhea" id="RHEA:11824"/>
        <dbReference type="ChEBI" id="CHEBI:11561"/>
        <dbReference type="ChEBI" id="CHEBI:11851"/>
        <dbReference type="ChEBI" id="CHEBI:15377"/>
        <dbReference type="ChEBI" id="CHEBI:15636"/>
        <dbReference type="ChEBI" id="CHEBI:57453"/>
        <dbReference type="EC" id="2.1.2.11"/>
    </reaction>
</comment>
<dbReference type="Proteomes" id="UP000005666">
    <property type="component" value="Chromosome 1"/>
</dbReference>
<dbReference type="InterPro" id="IPR003700">
    <property type="entry name" value="Pantoate_hydroxy_MeTrfase"/>
</dbReference>
<dbReference type="AlphaFoldDB" id="G8BMS9"/>
<comment type="function">
    <text evidence="6">Catalyzes the reversible reaction in which hydroxymethyl group from 5,10-methylenetetrahydrofolate is transferred onto alpha-ketoisovalerate to form ketopantoate.</text>
</comment>
<reference evidence="7 8" key="1">
    <citation type="journal article" date="2011" name="Proc. Natl. Acad. Sci. U.S.A.">
        <title>Evolutionary erosion of yeast sex chromosomes by mating-type switching accidents.</title>
        <authorList>
            <person name="Gordon J.L."/>
            <person name="Armisen D."/>
            <person name="Proux-Wera E."/>
            <person name="Oheigeartaigh S.S."/>
            <person name="Byrne K.P."/>
            <person name="Wolfe K.H."/>
        </authorList>
    </citation>
    <scope>NUCLEOTIDE SEQUENCE [LARGE SCALE GENOMIC DNA]</scope>
    <source>
        <strain evidence="8">ATCC 24235 / CBS 4417 / NBRC 1672 / NRRL Y-8282 / UCD 70-5</strain>
    </source>
</reference>
<evidence type="ECO:0000313" key="7">
    <source>
        <dbReference type="EMBL" id="CCE61207.1"/>
    </source>
</evidence>
<dbReference type="HAMAP" id="MF_00156">
    <property type="entry name" value="PanB"/>
    <property type="match status" value="1"/>
</dbReference>
<organism evidence="7 8">
    <name type="scientific">Tetrapisispora phaffii (strain ATCC 24235 / CBS 4417 / NBRC 1672 / NRRL Y-8282 / UCD 70-5)</name>
    <name type="common">Yeast</name>
    <name type="synonym">Fabospora phaffii</name>
    <dbReference type="NCBI Taxonomy" id="1071381"/>
    <lineage>
        <taxon>Eukaryota</taxon>
        <taxon>Fungi</taxon>
        <taxon>Dikarya</taxon>
        <taxon>Ascomycota</taxon>
        <taxon>Saccharomycotina</taxon>
        <taxon>Saccharomycetes</taxon>
        <taxon>Saccharomycetales</taxon>
        <taxon>Saccharomycetaceae</taxon>
        <taxon>Tetrapisispora</taxon>
    </lineage>
</organism>
<dbReference type="OrthoDB" id="425211at2759"/>
<dbReference type="FunFam" id="3.20.20.60:FF:000003">
    <property type="entry name" value="3-methyl-2-oxobutanoate hydroxymethyltransferase"/>
    <property type="match status" value="1"/>
</dbReference>
<evidence type="ECO:0000256" key="1">
    <source>
        <dbReference type="ARBA" id="ARBA00005033"/>
    </source>
</evidence>
<evidence type="ECO:0000256" key="2">
    <source>
        <dbReference type="ARBA" id="ARBA00008676"/>
    </source>
</evidence>
<dbReference type="SUPFAM" id="SSF51621">
    <property type="entry name" value="Phosphoenolpyruvate/pyruvate domain"/>
    <property type="match status" value="1"/>
</dbReference>
<keyword evidence="6" id="KW-0566">Pantothenate biosynthesis</keyword>
<dbReference type="GO" id="GO:0005739">
    <property type="term" value="C:mitochondrion"/>
    <property type="evidence" value="ECO:0007669"/>
    <property type="project" value="EnsemblFungi"/>
</dbReference>
<comment type="similarity">
    <text evidence="2 6">Belongs to the PanB family.</text>
</comment>
<dbReference type="GeneID" id="11532312"/>
<dbReference type="GO" id="GO:0015940">
    <property type="term" value="P:pantothenate biosynthetic process"/>
    <property type="evidence" value="ECO:0007669"/>
    <property type="project" value="UniProtKB-UniPathway"/>
</dbReference>
<comment type="pathway">
    <text evidence="1 6">Cofactor biosynthesis; (R)-pantothenate biosynthesis; (R)-pantoate from 3-methyl-2-oxobutanoate: step 1/2.</text>
</comment>
<evidence type="ECO:0000256" key="5">
    <source>
        <dbReference type="ARBA" id="ARBA00049172"/>
    </source>
</evidence>
<evidence type="ECO:0000256" key="4">
    <source>
        <dbReference type="ARBA" id="ARBA00022679"/>
    </source>
</evidence>
<dbReference type="RefSeq" id="XP_003683641.1">
    <property type="nucleotide sequence ID" value="XM_003683593.1"/>
</dbReference>
<dbReference type="UniPathway" id="UPA00028">
    <property type="reaction ID" value="UER00003"/>
</dbReference>
<accession>G8BMS9</accession>
<dbReference type="PANTHER" id="PTHR20881:SF0">
    <property type="entry name" value="3-METHYL-2-OXOBUTANOATE HYDROXYMETHYLTRANSFERASE"/>
    <property type="match status" value="1"/>
</dbReference>
<protein>
    <recommendedName>
        <fullName evidence="3 6">3-methyl-2-oxobutanoate hydroxymethyltransferase</fullName>
        <ecNumber evidence="3 6">2.1.2.11</ecNumber>
    </recommendedName>
</protein>
<dbReference type="EMBL" id="HE612856">
    <property type="protein sequence ID" value="CCE61207.1"/>
    <property type="molecule type" value="Genomic_DNA"/>
</dbReference>
<evidence type="ECO:0000256" key="6">
    <source>
        <dbReference type="RuleBase" id="RU362100"/>
    </source>
</evidence>
<dbReference type="InterPro" id="IPR040442">
    <property type="entry name" value="Pyrv_kinase-like_dom_sf"/>
</dbReference>
<dbReference type="NCBIfam" id="TIGR00222">
    <property type="entry name" value="panB"/>
    <property type="match status" value="1"/>
</dbReference>
<sequence length="328" mass="36181">MITIIRYVCKPKRFGSWCAVINRPSVLGSVRQYSVHPVEKAVSKTILDIQRKYTLKQPITMCTAYDYISANWVQKSNSDMLLIGDSMAMTTLGYASTTELPFEEFKYHVKSVCRANGSSLIVADLPFGSFEASHEQAINNAIEIMKLTSKVTSVKIESGTLKNDEYTIELIGKLCSRGIPVIGHIGLTPQRSNTLGGFKVQANKSIEDMQDLVNTAVALEKAGCWSLLLECIPAHLAGHITKTVNIPTIGIGAGNQTSGQVLVVSDILGMQDGRVPKFVNKYTNLNETAIGSIFKYISDVESKVFPDAQKHSFSVKDHLWEQFIKDKI</sequence>
<dbReference type="HOGENOM" id="CLU_036645_0_1_1"/>
<keyword evidence="4 6" id="KW-0808">Transferase</keyword>
<dbReference type="eggNOG" id="KOG2949">
    <property type="taxonomic scope" value="Eukaryota"/>
</dbReference>
<dbReference type="NCBIfam" id="NF001452">
    <property type="entry name" value="PRK00311.1"/>
    <property type="match status" value="1"/>
</dbReference>
<dbReference type="GO" id="GO:0000287">
    <property type="term" value="F:magnesium ion binding"/>
    <property type="evidence" value="ECO:0007669"/>
    <property type="project" value="TreeGrafter"/>
</dbReference>
<dbReference type="GO" id="GO:0003864">
    <property type="term" value="F:3-methyl-2-oxobutanoate hydroxymethyltransferase activity"/>
    <property type="evidence" value="ECO:0007669"/>
    <property type="project" value="UniProtKB-EC"/>
</dbReference>
<dbReference type="EC" id="2.1.2.11" evidence="3 6"/>
<dbReference type="Gene3D" id="3.20.20.60">
    <property type="entry name" value="Phosphoenolpyruvate-binding domains"/>
    <property type="match status" value="1"/>
</dbReference>
<dbReference type="KEGG" id="tpf:TPHA_0A01230"/>
<dbReference type="STRING" id="1071381.G8BMS9"/>